<dbReference type="Gene3D" id="3.40.50.12780">
    <property type="entry name" value="N-terminal domain of ligase-like"/>
    <property type="match status" value="1"/>
</dbReference>
<dbReference type="InterPro" id="IPR042099">
    <property type="entry name" value="ANL_N_sf"/>
</dbReference>
<keyword evidence="7" id="KW-0443">Lipid metabolism</keyword>
<sequence>MAFGSRQHNQAPPGLLEIEDCLDADGNIMPPPDVTLISLIERNIANVGDAVAYRFLDYSRSADGLVEEVTWSQFGVRLEAIGARVQQAAGRGERVAVLAPQSLDYVMGFYAAIKAGTIAVPLFAPELPGHAERLDTALRDSEPTAVLTTAAARGAVEDFLSTLPQLRRPRVLVIDEIPDSARESFAPTELRHDDVSHLQYTSGSTRPPVGVEITHRAVGTNLVQMILSIDLLDRNTHGVSWLPLYHDMGLSMIGFPAVYGGHSTLMSPAAFVRRPQRWIKALSAQAGRAVTAAPNFAYEWTAQRGLPAPGDDVDLSNVVLIIGSEPVSIDAITSFNKAFAPYGLQPTAFKPSYGIAEATLFVATIAPDAQATAAYFDRDELGAGRAVRVAADAPGAVAQVSCGQVGRSEWAVIVDPDTGTELPDGRIGEIWIQGNNVGRGYWGLPDDTRRAFGARLHSRLAEGSHAQGAAAERPWLRTGDLGTHLDGELYVTGRIADMVTVDGRNHYPQHIEATVAEASPIVRRGYVTAFAVPAEGTGQQLVIIAERATGTSRADPQPAIEAIRAAVSRRHGVPVADVRFLPAGAIPRTTSGKLARRACRAQYLSGSLGAR</sequence>
<dbReference type="SUPFAM" id="SSF56801">
    <property type="entry name" value="Acetyl-CoA synthetase-like"/>
    <property type="match status" value="1"/>
</dbReference>
<dbReference type="InterPro" id="IPR040097">
    <property type="entry name" value="FAAL/FAAC"/>
</dbReference>
<evidence type="ECO:0000256" key="1">
    <source>
        <dbReference type="ARBA" id="ARBA00005189"/>
    </source>
</evidence>
<dbReference type="Pfam" id="PF00501">
    <property type="entry name" value="AMP-binding"/>
    <property type="match status" value="1"/>
</dbReference>
<dbReference type="Proteomes" id="UP000199601">
    <property type="component" value="Unassembled WGS sequence"/>
</dbReference>
<evidence type="ECO:0000256" key="5">
    <source>
        <dbReference type="ARBA" id="ARBA00022832"/>
    </source>
</evidence>
<evidence type="ECO:0000256" key="3">
    <source>
        <dbReference type="ARBA" id="ARBA00022598"/>
    </source>
</evidence>
<dbReference type="PANTHER" id="PTHR22754">
    <property type="entry name" value="DISCO-INTERACTING PROTEIN 2 DIP2 -RELATED"/>
    <property type="match status" value="1"/>
</dbReference>
<keyword evidence="6" id="KW-0067">ATP-binding</keyword>
<dbReference type="InterPro" id="IPR000873">
    <property type="entry name" value="AMP-dep_synth/lig_dom"/>
</dbReference>
<dbReference type="EMBL" id="CTEC01000002">
    <property type="protein sequence ID" value="CQD16490.1"/>
    <property type="molecule type" value="Genomic_DNA"/>
</dbReference>
<dbReference type="PANTHER" id="PTHR22754:SF32">
    <property type="entry name" value="DISCO-INTERACTING PROTEIN 2"/>
    <property type="match status" value="1"/>
</dbReference>
<dbReference type="AlphaFoldDB" id="A0A0U1DIW2"/>
<evidence type="ECO:0000256" key="6">
    <source>
        <dbReference type="ARBA" id="ARBA00022840"/>
    </source>
</evidence>
<dbReference type="GO" id="GO:0006633">
    <property type="term" value="P:fatty acid biosynthetic process"/>
    <property type="evidence" value="ECO:0007669"/>
    <property type="project" value="TreeGrafter"/>
</dbReference>
<evidence type="ECO:0000256" key="4">
    <source>
        <dbReference type="ARBA" id="ARBA00022741"/>
    </source>
</evidence>
<keyword evidence="11" id="KW-1185">Reference proteome</keyword>
<dbReference type="CDD" id="cd05931">
    <property type="entry name" value="FAAL"/>
    <property type="match status" value="1"/>
</dbReference>
<comment type="similarity">
    <text evidence="2">Belongs to the ATP-dependent AMP-binding enzyme family.</text>
</comment>
<evidence type="ECO:0000256" key="8">
    <source>
        <dbReference type="ARBA" id="ARBA00084062"/>
    </source>
</evidence>
<accession>A0A0U1DIW2</accession>
<organism evidence="10 11">
    <name type="scientific">Mycobacterium europaeum</name>
    <dbReference type="NCBI Taxonomy" id="761804"/>
    <lineage>
        <taxon>Bacteria</taxon>
        <taxon>Bacillati</taxon>
        <taxon>Actinomycetota</taxon>
        <taxon>Actinomycetes</taxon>
        <taxon>Mycobacteriales</taxon>
        <taxon>Mycobacteriaceae</taxon>
        <taxon>Mycobacterium</taxon>
        <taxon>Mycobacterium simiae complex</taxon>
    </lineage>
</organism>
<dbReference type="FunFam" id="3.30.300.30:FF:000029">
    <property type="entry name" value="Fatty-acid-CoA ligase FadD31"/>
    <property type="match status" value="1"/>
</dbReference>
<evidence type="ECO:0000313" key="11">
    <source>
        <dbReference type="Proteomes" id="UP000199601"/>
    </source>
</evidence>
<keyword evidence="3 10" id="KW-0436">Ligase</keyword>
<comment type="pathway">
    <text evidence="1">Lipid metabolism.</text>
</comment>
<evidence type="ECO:0000259" key="9">
    <source>
        <dbReference type="Pfam" id="PF00501"/>
    </source>
</evidence>
<keyword evidence="4" id="KW-0547">Nucleotide-binding</keyword>
<name>A0A0U1DIW2_9MYCO</name>
<dbReference type="NCBIfam" id="NF009124">
    <property type="entry name" value="PRK12476.1"/>
    <property type="match status" value="1"/>
</dbReference>
<dbReference type="GO" id="GO:0070566">
    <property type="term" value="F:adenylyltransferase activity"/>
    <property type="evidence" value="ECO:0007669"/>
    <property type="project" value="UniProtKB-ARBA"/>
</dbReference>
<evidence type="ECO:0000256" key="7">
    <source>
        <dbReference type="ARBA" id="ARBA00023098"/>
    </source>
</evidence>
<dbReference type="GO" id="GO:0016874">
    <property type="term" value="F:ligase activity"/>
    <property type="evidence" value="ECO:0007669"/>
    <property type="project" value="UniProtKB-KW"/>
</dbReference>
<dbReference type="GO" id="GO:0005524">
    <property type="term" value="F:ATP binding"/>
    <property type="evidence" value="ECO:0007669"/>
    <property type="project" value="UniProtKB-KW"/>
</dbReference>
<dbReference type="GO" id="GO:0005886">
    <property type="term" value="C:plasma membrane"/>
    <property type="evidence" value="ECO:0007669"/>
    <property type="project" value="TreeGrafter"/>
</dbReference>
<dbReference type="FunFam" id="3.40.50.12780:FF:000013">
    <property type="entry name" value="Long-chain-fatty-acid--AMP ligase FadD32"/>
    <property type="match status" value="1"/>
</dbReference>
<protein>
    <recommendedName>
        <fullName evidence="8">Acyl-AMP synthetase</fullName>
    </recommendedName>
</protein>
<gene>
    <name evidence="10" type="primary">fadD31</name>
    <name evidence="10" type="ORF">BN000_03494</name>
</gene>
<dbReference type="Gene3D" id="3.30.300.30">
    <property type="match status" value="1"/>
</dbReference>
<keyword evidence="5" id="KW-0276">Fatty acid metabolism</keyword>
<evidence type="ECO:0000256" key="2">
    <source>
        <dbReference type="ARBA" id="ARBA00006432"/>
    </source>
</evidence>
<dbReference type="InterPro" id="IPR045851">
    <property type="entry name" value="AMP-bd_C_sf"/>
</dbReference>
<dbReference type="GO" id="GO:0071766">
    <property type="term" value="P:Actinobacterium-type cell wall biogenesis"/>
    <property type="evidence" value="ECO:0007669"/>
    <property type="project" value="UniProtKB-ARBA"/>
</dbReference>
<proteinExistence type="inferred from homology"/>
<reference evidence="11" key="1">
    <citation type="submission" date="2015-03" db="EMBL/GenBank/DDBJ databases">
        <authorList>
            <person name="Urmite Genomes"/>
        </authorList>
    </citation>
    <scope>NUCLEOTIDE SEQUENCE [LARGE SCALE GENOMIC DNA]</scope>
    <source>
        <strain evidence="11">CSUR P1344</strain>
    </source>
</reference>
<evidence type="ECO:0000313" key="10">
    <source>
        <dbReference type="EMBL" id="CQD16490.1"/>
    </source>
</evidence>
<feature type="domain" description="AMP-dependent synthetase/ligase" evidence="9">
    <location>
        <begin position="41"/>
        <end position="442"/>
    </location>
</feature>
<dbReference type="RefSeq" id="WP_090422058.1">
    <property type="nucleotide sequence ID" value="NZ_CTEC01000002.1"/>
</dbReference>